<gene>
    <name evidence="2" type="ORF">PRLR5076_06870</name>
</gene>
<evidence type="ECO:0000259" key="1">
    <source>
        <dbReference type="Pfam" id="PF02579"/>
    </source>
</evidence>
<dbReference type="GeneID" id="72468739"/>
<organism evidence="2 3">
    <name type="scientific">Prevotella lacticifex</name>
    <dbReference type="NCBI Taxonomy" id="2854755"/>
    <lineage>
        <taxon>Bacteria</taxon>
        <taxon>Pseudomonadati</taxon>
        <taxon>Bacteroidota</taxon>
        <taxon>Bacteroidia</taxon>
        <taxon>Bacteroidales</taxon>
        <taxon>Prevotellaceae</taxon>
        <taxon>Prevotella</taxon>
    </lineage>
</organism>
<dbReference type="Proteomes" id="UP000825483">
    <property type="component" value="Unassembled WGS sequence"/>
</dbReference>
<dbReference type="InterPro" id="IPR033913">
    <property type="entry name" value="MTH1175_dom"/>
</dbReference>
<proteinExistence type="predicted"/>
<reference evidence="2" key="1">
    <citation type="journal article" date="2022" name="Int. J. Syst. Evol. Microbiol.">
        <title>Prevotella lacticifex sp. nov., isolated from the rumen of cows.</title>
        <authorList>
            <person name="Shinkai T."/>
            <person name="Ikeyama N."/>
            <person name="Kumagai M."/>
            <person name="Ohmori H."/>
            <person name="Sakamoto M."/>
            <person name="Ohkuma M."/>
            <person name="Mitsumori M."/>
        </authorList>
    </citation>
    <scope>NUCLEOTIDE SEQUENCE</scope>
    <source>
        <strain evidence="2">R5076</strain>
    </source>
</reference>
<comment type="caution">
    <text evidence="2">The sequence shown here is derived from an EMBL/GenBank/DDBJ whole genome shotgun (WGS) entry which is preliminary data.</text>
</comment>
<dbReference type="PANTHER" id="PTHR42983:SF1">
    <property type="entry name" value="IRON-MOLYBDENUM PROTEIN"/>
    <property type="match status" value="1"/>
</dbReference>
<evidence type="ECO:0000313" key="3">
    <source>
        <dbReference type="Proteomes" id="UP000825483"/>
    </source>
</evidence>
<dbReference type="CDD" id="cd00851">
    <property type="entry name" value="MTH1175"/>
    <property type="match status" value="1"/>
</dbReference>
<dbReference type="Gene3D" id="3.30.420.130">
    <property type="entry name" value="Dinitrogenase iron-molybdenum cofactor biosynthesis domain"/>
    <property type="match status" value="1"/>
</dbReference>
<dbReference type="Pfam" id="PF02579">
    <property type="entry name" value="Nitro_FeMo-Co"/>
    <property type="match status" value="1"/>
</dbReference>
<dbReference type="RefSeq" id="WP_223926994.1">
    <property type="nucleotide sequence ID" value="NZ_BPTU01000004.1"/>
</dbReference>
<sequence>MRKIAIPTYNGKLWPHFGKAPQVTFITVDDNGNITGKELLDAPEHAHGAMVKFILEHGASEVLCGGLGMGAVNLLHQVGIELHAGAPAIDIDEVVKQYLDGTIQYGDSSCHHDGCAH</sequence>
<dbReference type="InterPro" id="IPR036105">
    <property type="entry name" value="DiNase_FeMo-co_biosyn_sf"/>
</dbReference>
<evidence type="ECO:0000313" key="2">
    <source>
        <dbReference type="EMBL" id="GJG57836.1"/>
    </source>
</evidence>
<dbReference type="EMBL" id="BPUB01000001">
    <property type="protein sequence ID" value="GJG57836.1"/>
    <property type="molecule type" value="Genomic_DNA"/>
</dbReference>
<dbReference type="SUPFAM" id="SSF53146">
    <property type="entry name" value="Nitrogenase accessory factor-like"/>
    <property type="match status" value="1"/>
</dbReference>
<name>A0A9R1C886_9BACT</name>
<protein>
    <submittedName>
        <fullName evidence="2">Diguanylate cyclase</fullName>
    </submittedName>
</protein>
<dbReference type="InterPro" id="IPR003731">
    <property type="entry name" value="Di-Nase_FeMo-co_biosynth"/>
</dbReference>
<dbReference type="AlphaFoldDB" id="A0A9R1C886"/>
<keyword evidence="3" id="KW-1185">Reference proteome</keyword>
<feature type="domain" description="Dinitrogenase iron-molybdenum cofactor biosynthesis" evidence="1">
    <location>
        <begin position="12"/>
        <end position="99"/>
    </location>
</feature>
<accession>A0A9R1C886</accession>
<dbReference type="PANTHER" id="PTHR42983">
    <property type="entry name" value="DINITROGENASE IRON-MOLYBDENUM COFACTOR PROTEIN-RELATED"/>
    <property type="match status" value="1"/>
</dbReference>